<name>A0AA41X870_9BACI</name>
<dbReference type="InterPro" id="IPR010982">
    <property type="entry name" value="Lambda_DNA-bd_dom_sf"/>
</dbReference>
<dbReference type="SMART" id="SM00530">
    <property type="entry name" value="HTH_XRE"/>
    <property type="match status" value="1"/>
</dbReference>
<evidence type="ECO:0000259" key="1">
    <source>
        <dbReference type="PROSITE" id="PS50943"/>
    </source>
</evidence>
<dbReference type="SUPFAM" id="SSF47413">
    <property type="entry name" value="lambda repressor-like DNA-binding domains"/>
    <property type="match status" value="1"/>
</dbReference>
<sequence length="80" mass="9409">MRIRLVQERHLRNLTQKQVADILGVSEVYIRKLEKGDANPGRKTMLKLEIFYGVRDRELFPDIFKVDFDTKCIEGEMPLS</sequence>
<reference evidence="2" key="1">
    <citation type="submission" date="2022-07" db="EMBL/GenBank/DDBJ databases">
        <authorList>
            <person name="Li W.-J."/>
            <person name="Deng Q.-Q."/>
        </authorList>
    </citation>
    <scope>NUCLEOTIDE SEQUENCE</scope>
    <source>
        <strain evidence="2">SYSU M60031</strain>
    </source>
</reference>
<dbReference type="InterPro" id="IPR001387">
    <property type="entry name" value="Cro/C1-type_HTH"/>
</dbReference>
<proteinExistence type="predicted"/>
<evidence type="ECO:0000313" key="3">
    <source>
        <dbReference type="Proteomes" id="UP001156102"/>
    </source>
</evidence>
<comment type="caution">
    <text evidence="2">The sequence shown here is derived from an EMBL/GenBank/DDBJ whole genome shotgun (WGS) entry which is preliminary data.</text>
</comment>
<accession>A0AA41X870</accession>
<keyword evidence="3" id="KW-1185">Reference proteome</keyword>
<organism evidence="2 3">
    <name type="scientific">Ectobacillus ponti</name>
    <dbReference type="NCBI Taxonomy" id="2961894"/>
    <lineage>
        <taxon>Bacteria</taxon>
        <taxon>Bacillati</taxon>
        <taxon>Bacillota</taxon>
        <taxon>Bacilli</taxon>
        <taxon>Bacillales</taxon>
        <taxon>Bacillaceae</taxon>
        <taxon>Ectobacillus</taxon>
    </lineage>
</organism>
<feature type="domain" description="HTH cro/C1-type" evidence="1">
    <location>
        <begin position="5"/>
        <end position="59"/>
    </location>
</feature>
<dbReference type="AlphaFoldDB" id="A0AA41X870"/>
<dbReference type="Pfam" id="PF01381">
    <property type="entry name" value="HTH_3"/>
    <property type="match status" value="1"/>
</dbReference>
<gene>
    <name evidence="2" type="ORF">NK662_18630</name>
</gene>
<dbReference type="Proteomes" id="UP001156102">
    <property type="component" value="Unassembled WGS sequence"/>
</dbReference>
<protein>
    <submittedName>
        <fullName evidence="2">Helix-turn-helix transcriptional regulator</fullName>
    </submittedName>
</protein>
<dbReference type="GO" id="GO:0003677">
    <property type="term" value="F:DNA binding"/>
    <property type="evidence" value="ECO:0007669"/>
    <property type="project" value="InterPro"/>
</dbReference>
<dbReference type="Gene3D" id="1.10.260.40">
    <property type="entry name" value="lambda repressor-like DNA-binding domains"/>
    <property type="match status" value="1"/>
</dbReference>
<dbReference type="EMBL" id="JANCLT010000012">
    <property type="protein sequence ID" value="MCP8970537.1"/>
    <property type="molecule type" value="Genomic_DNA"/>
</dbReference>
<evidence type="ECO:0000313" key="2">
    <source>
        <dbReference type="EMBL" id="MCP8970537.1"/>
    </source>
</evidence>
<dbReference type="RefSeq" id="WP_254760453.1">
    <property type="nucleotide sequence ID" value="NZ_JANCLT010000012.1"/>
</dbReference>
<dbReference type="CDD" id="cd00093">
    <property type="entry name" value="HTH_XRE"/>
    <property type="match status" value="1"/>
</dbReference>
<dbReference type="PROSITE" id="PS50943">
    <property type="entry name" value="HTH_CROC1"/>
    <property type="match status" value="1"/>
</dbReference>